<feature type="transmembrane region" description="Helical" evidence="1">
    <location>
        <begin position="154"/>
        <end position="183"/>
    </location>
</feature>
<keyword evidence="1" id="KW-0472">Membrane</keyword>
<feature type="transmembrane region" description="Helical" evidence="1">
    <location>
        <begin position="360"/>
        <end position="384"/>
    </location>
</feature>
<evidence type="ECO:0000313" key="3">
    <source>
        <dbReference type="Proteomes" id="UP000243468"/>
    </source>
</evidence>
<keyword evidence="3" id="KW-1185">Reference proteome</keyword>
<reference evidence="3" key="1">
    <citation type="submission" date="2016-09" db="EMBL/GenBank/DDBJ databases">
        <authorList>
            <person name="Varghese N."/>
            <person name="Submissions S."/>
        </authorList>
    </citation>
    <scope>NUCLEOTIDE SEQUENCE [LARGE SCALE GENOMIC DNA]</scope>
    <source>
        <strain evidence="3">ANC 4667</strain>
    </source>
</reference>
<feature type="transmembrane region" description="Helical" evidence="1">
    <location>
        <begin position="77"/>
        <end position="96"/>
    </location>
</feature>
<keyword evidence="1" id="KW-0812">Transmembrane</keyword>
<dbReference type="EMBL" id="FMYO01000007">
    <property type="protein sequence ID" value="SDC48743.1"/>
    <property type="molecule type" value="Genomic_DNA"/>
</dbReference>
<keyword evidence="1" id="KW-1133">Transmembrane helix</keyword>
<organism evidence="2 3">
    <name type="scientific">Acinetobacter kookii</name>
    <dbReference type="NCBI Taxonomy" id="1226327"/>
    <lineage>
        <taxon>Bacteria</taxon>
        <taxon>Pseudomonadati</taxon>
        <taxon>Pseudomonadota</taxon>
        <taxon>Gammaproteobacteria</taxon>
        <taxon>Moraxellales</taxon>
        <taxon>Moraxellaceae</taxon>
        <taxon>Acinetobacter</taxon>
    </lineage>
</organism>
<evidence type="ECO:0000313" key="2">
    <source>
        <dbReference type="EMBL" id="SDC48743.1"/>
    </source>
</evidence>
<feature type="transmembrane region" description="Helical" evidence="1">
    <location>
        <begin position="116"/>
        <end position="142"/>
    </location>
</feature>
<evidence type="ECO:0000256" key="1">
    <source>
        <dbReference type="SAM" id="Phobius"/>
    </source>
</evidence>
<dbReference type="STRING" id="1226327.SAMN05421732_10790"/>
<dbReference type="AlphaFoldDB" id="A0A1G6LZP1"/>
<feature type="transmembrane region" description="Helical" evidence="1">
    <location>
        <begin position="318"/>
        <end position="340"/>
    </location>
</feature>
<dbReference type="NCBIfam" id="TIGR04370">
    <property type="entry name" value="glyco_rpt_poly"/>
    <property type="match status" value="1"/>
</dbReference>
<sequence length="389" mass="46186">MYLKLFTPFLFLIFLQIFCFLLYRGFTYIPSSGSEFFLILIYFSSFFIIIYLSIVFEKKANHVISFSSKRFFDYSMLFISLFFLVRPTIVLFGIGFENGFEYLRINYYEDDSIQRLAYGSNIINALTNFYIVPSLWFYLIYVSNSNTKIAKFNFYFILILLILFNLSYGGRFNIYFCMLVLFIKSVLNGENFFKFIKKYFILLLVLFVSSIIMLLSRKNRSIEDLSNEFLSLFEYHILPIFIFSQKIDTKRLNPDGYPFEVIINSLIAPFLFLFGLNGDKIPYIYIPKILSEFSLYSNATNNYYNAYGTLYSYFYIDFGYFTPVFFIIFCSYIFCGSYFLKDDMRIKYIAYFSFMLYTSLFQAPIFSPGAITILILFPLLFSFLSKFSR</sequence>
<dbReference type="RefSeq" id="WP_143002189.1">
    <property type="nucleotide sequence ID" value="NZ_BAABKJ010000009.1"/>
</dbReference>
<feature type="transmembrane region" description="Helical" evidence="1">
    <location>
        <begin position="36"/>
        <end position="56"/>
    </location>
</feature>
<gene>
    <name evidence="2" type="ORF">SAMN05421732_10790</name>
</gene>
<feature type="transmembrane region" description="Helical" evidence="1">
    <location>
        <begin position="256"/>
        <end position="276"/>
    </location>
</feature>
<protein>
    <submittedName>
        <fullName evidence="2">Oligosaccharide repeat unit polymerase</fullName>
    </submittedName>
</protein>
<feature type="transmembrane region" description="Helical" evidence="1">
    <location>
        <begin position="195"/>
        <end position="215"/>
    </location>
</feature>
<proteinExistence type="predicted"/>
<feature type="transmembrane region" description="Helical" evidence="1">
    <location>
        <begin position="5"/>
        <end position="24"/>
    </location>
</feature>
<name>A0A1G6LZP1_9GAMM</name>
<accession>A0A1G6LZP1</accession>
<dbReference type="Proteomes" id="UP000243468">
    <property type="component" value="Unassembled WGS sequence"/>
</dbReference>